<evidence type="ECO:0000313" key="2">
    <source>
        <dbReference type="EMBL" id="THE40600.1"/>
    </source>
</evidence>
<organism evidence="2 3">
    <name type="scientific">Citrobacter murliniae</name>
    <dbReference type="NCBI Taxonomy" id="67829"/>
    <lineage>
        <taxon>Bacteria</taxon>
        <taxon>Pseudomonadati</taxon>
        <taxon>Pseudomonadota</taxon>
        <taxon>Gammaproteobacteria</taxon>
        <taxon>Enterobacterales</taxon>
        <taxon>Enterobacteriaceae</taxon>
        <taxon>Citrobacter</taxon>
        <taxon>Citrobacter freundii complex</taxon>
    </lineage>
</organism>
<name>A0ABY2PX13_9ENTR</name>
<protein>
    <submittedName>
        <fullName evidence="2">DUF445 domain-containing protein</fullName>
    </submittedName>
</protein>
<evidence type="ECO:0000256" key="1">
    <source>
        <dbReference type="SAM" id="Phobius"/>
    </source>
</evidence>
<feature type="transmembrane region" description="Helical" evidence="1">
    <location>
        <begin position="12"/>
        <end position="31"/>
    </location>
</feature>
<dbReference type="EMBL" id="QFVP01000003">
    <property type="protein sequence ID" value="THE40600.1"/>
    <property type="molecule type" value="Genomic_DNA"/>
</dbReference>
<accession>A0ABY2PX13</accession>
<keyword evidence="1" id="KW-1133">Transmembrane helix</keyword>
<dbReference type="PANTHER" id="PTHR38442">
    <property type="entry name" value="INNER MEMBRANE PROTEIN-RELATED"/>
    <property type="match status" value="1"/>
</dbReference>
<dbReference type="PANTHER" id="PTHR38442:SF1">
    <property type="entry name" value="INNER MEMBRANE PROTEIN"/>
    <property type="match status" value="1"/>
</dbReference>
<feature type="transmembrane region" description="Helical" evidence="1">
    <location>
        <begin position="43"/>
        <end position="62"/>
    </location>
</feature>
<feature type="transmembrane region" description="Helical" evidence="1">
    <location>
        <begin position="395"/>
        <end position="414"/>
    </location>
</feature>
<comment type="caution">
    <text evidence="2">The sequence shown here is derived from an EMBL/GenBank/DDBJ whole genome shotgun (WGS) entry which is preliminary data.</text>
</comment>
<gene>
    <name evidence="2" type="ORF">DJ535_07170</name>
</gene>
<dbReference type="InterPro" id="IPR007383">
    <property type="entry name" value="DUF445"/>
</dbReference>
<proteinExistence type="predicted"/>
<reference evidence="2 3" key="1">
    <citation type="submission" date="2018-05" db="EMBL/GenBank/DDBJ databases">
        <title>Isolation and genomic analyses of lactose-positive bacteria from faecal samples of preterm neonates.</title>
        <authorList>
            <person name="Chen Y."/>
            <person name="Brook T.C."/>
            <person name="O'Neill I."/>
            <person name="Soe C.Z."/>
            <person name="Hall L.J."/>
            <person name="Hoyles L."/>
        </authorList>
    </citation>
    <scope>NUCLEOTIDE SEQUENCE [LARGE SCALE GENOMIC DNA]</scope>
    <source>
        <strain evidence="2 3">P080C CL</strain>
    </source>
</reference>
<dbReference type="RefSeq" id="WP_045439364.1">
    <property type="nucleotide sequence ID" value="NZ_QFVP01000003.1"/>
</dbReference>
<evidence type="ECO:0000313" key="3">
    <source>
        <dbReference type="Proteomes" id="UP000306790"/>
    </source>
</evidence>
<keyword evidence="1" id="KW-0812">Transmembrane</keyword>
<keyword evidence="3" id="KW-1185">Reference proteome</keyword>
<sequence length="426" mass="48220">MNKITELKRAKRLALSLLLIAAATFVITLFLPPNFWVLGIKAIAEAAMVGALADWFAVVALFRRVPIPFISQHTAIIPRNKDRIGENLGQFVQEKFLDTQSLVALIRRHEPALLIGNWFSQPENAQRIGQHLLQIMSGFLELTDDSRIQRLIKRAVHKAIDKVDLSGTSALMLESMTKNNRHQELLDTLITQLITLLQRDSSRAFIAQQIVRWLETEHPLKAKLLPTEWLGEHSAELVSDAVNSLLDDISHDRTHQIRHAFDRATFKLIDKLKHDPEMAVRAESLKSYLKEDEAFNRYLGELWADLRQWVKTDINADDSRVKQRIASAGQWFGETLVADSALRASLNGHLEQAARKIAPEFATFLTRHISDTVKSWDARDMSQQIELNIGKDLQFIRVNGTLVGGSIGLVLYLLSQIPSLLTLPNF</sequence>
<keyword evidence="1" id="KW-0472">Membrane</keyword>
<dbReference type="Proteomes" id="UP000306790">
    <property type="component" value="Unassembled WGS sequence"/>
</dbReference>
<dbReference type="Pfam" id="PF04286">
    <property type="entry name" value="DUF445"/>
    <property type="match status" value="1"/>
</dbReference>